<dbReference type="InterPro" id="IPR016181">
    <property type="entry name" value="Acyl_CoA_acyltransferase"/>
</dbReference>
<dbReference type="GO" id="GO:0016747">
    <property type="term" value="F:acyltransferase activity, transferring groups other than amino-acyl groups"/>
    <property type="evidence" value="ECO:0007669"/>
    <property type="project" value="InterPro"/>
</dbReference>
<evidence type="ECO:0000256" key="1">
    <source>
        <dbReference type="ARBA" id="ARBA00022679"/>
    </source>
</evidence>
<evidence type="ECO:0000256" key="3">
    <source>
        <dbReference type="ARBA" id="ARBA00050603"/>
    </source>
</evidence>
<dbReference type="Proteomes" id="UP000007575">
    <property type="component" value="Chromosome"/>
</dbReference>
<dbReference type="Pfam" id="PF00583">
    <property type="entry name" value="Acetyltransf_1"/>
    <property type="match status" value="1"/>
</dbReference>
<keyword evidence="7" id="KW-1185">Reference proteome</keyword>
<comment type="catalytic activity">
    <reaction evidence="3">
        <text>L-methionine sulfoximine + acetyl-CoA = N-acetyl-L-methionine sulfoximine + CoA + H(+)</text>
        <dbReference type="Rhea" id="RHEA:47660"/>
        <dbReference type="ChEBI" id="CHEBI:15378"/>
        <dbReference type="ChEBI" id="CHEBI:57287"/>
        <dbReference type="ChEBI" id="CHEBI:57288"/>
        <dbReference type="ChEBI" id="CHEBI:87826"/>
        <dbReference type="ChEBI" id="CHEBI:87827"/>
    </reaction>
</comment>
<evidence type="ECO:0000313" key="6">
    <source>
        <dbReference type="EMBL" id="AFD25337.1"/>
    </source>
</evidence>
<dbReference type="KEGG" id="dgo:DGo_CA1410"/>
<proteinExistence type="predicted"/>
<dbReference type="PROSITE" id="PS51186">
    <property type="entry name" value="GNAT"/>
    <property type="match status" value="1"/>
</dbReference>
<sequence>MRPARHDDLPAILEIYNGAVLHTTASYDLEPVTLESRQEWFGQKEAGGWPVLVAEEAGEVVGFATFGPFRGKAGFDGTAEHSVYIREGVRGGGLGTALMAPLIAEARRMGLHVLVGGIDAENAGSLRFHGRFGFVPVAHMPQVGRKFGRWLDLVFVQLILDEEKSEGGAAPHGPAQTGAR</sequence>
<protein>
    <submittedName>
        <fullName evidence="6">Acetyltransferase, GNAT family</fullName>
    </submittedName>
</protein>
<dbReference type="FunFam" id="3.40.630.30:FF:000026">
    <property type="entry name" value="Phosphinothricin acetyltransferase"/>
    <property type="match status" value="1"/>
</dbReference>
<dbReference type="eggNOG" id="COG1247">
    <property type="taxonomic scope" value="Bacteria"/>
</dbReference>
<evidence type="ECO:0000256" key="2">
    <source>
        <dbReference type="ARBA" id="ARBA00023315"/>
    </source>
</evidence>
<reference evidence="6 7" key="1">
    <citation type="journal article" date="2012" name="PLoS ONE">
        <title>Genome sequence and transcriptome analysis of the radioresistant bacterium Deinococcus gobiensis: insights into the extreme environmental adaptations.</title>
        <authorList>
            <person name="Yuan M."/>
            <person name="Chen M."/>
            <person name="Zhang W."/>
            <person name="Lu W."/>
            <person name="Wang J."/>
            <person name="Yang M."/>
            <person name="Zhao P."/>
            <person name="Tang R."/>
            <person name="Li X."/>
            <person name="Hao Y."/>
            <person name="Zhou Z."/>
            <person name="Zhan Y."/>
            <person name="Yu H."/>
            <person name="Teng C."/>
            <person name="Yan Y."/>
            <person name="Ping S."/>
            <person name="Wang Y."/>
            <person name="Lin M."/>
        </authorList>
    </citation>
    <scope>NUCLEOTIDE SEQUENCE [LARGE SCALE GENOMIC DNA]</scope>
    <source>
        <strain evidence="6 7">I-0</strain>
    </source>
</reference>
<dbReference type="HOGENOM" id="CLU_013985_4_4_0"/>
<dbReference type="EMBL" id="CP002191">
    <property type="protein sequence ID" value="AFD25337.1"/>
    <property type="molecule type" value="Genomic_DNA"/>
</dbReference>
<evidence type="ECO:0000259" key="5">
    <source>
        <dbReference type="PROSITE" id="PS51186"/>
    </source>
</evidence>
<name>H8GTK9_DEIGI</name>
<dbReference type="InterPro" id="IPR000182">
    <property type="entry name" value="GNAT_dom"/>
</dbReference>
<dbReference type="CDD" id="cd04301">
    <property type="entry name" value="NAT_SF"/>
    <property type="match status" value="1"/>
</dbReference>
<keyword evidence="2" id="KW-0012">Acyltransferase</keyword>
<evidence type="ECO:0000256" key="4">
    <source>
        <dbReference type="ARBA" id="ARBA00051334"/>
    </source>
</evidence>
<comment type="catalytic activity">
    <reaction evidence="4">
        <text>L-methionine sulfone + acetyl-CoA = N-acetyl-L-methionine sulfone + CoA + H(+)</text>
        <dbReference type="Rhea" id="RHEA:47656"/>
        <dbReference type="ChEBI" id="CHEBI:15378"/>
        <dbReference type="ChEBI" id="CHEBI:57287"/>
        <dbReference type="ChEBI" id="CHEBI:57288"/>
        <dbReference type="ChEBI" id="CHEBI:87824"/>
        <dbReference type="ChEBI" id="CHEBI:87825"/>
    </reaction>
</comment>
<feature type="domain" description="N-acetyltransferase" evidence="5">
    <location>
        <begin position="1"/>
        <end position="160"/>
    </location>
</feature>
<evidence type="ECO:0000313" key="7">
    <source>
        <dbReference type="Proteomes" id="UP000007575"/>
    </source>
</evidence>
<organism evidence="6 7">
    <name type="scientific">Deinococcus gobiensis (strain DSM 21396 / JCM 16679 / CGMCC 1.7299 / I-0)</name>
    <dbReference type="NCBI Taxonomy" id="745776"/>
    <lineage>
        <taxon>Bacteria</taxon>
        <taxon>Thermotogati</taxon>
        <taxon>Deinococcota</taxon>
        <taxon>Deinococci</taxon>
        <taxon>Deinococcales</taxon>
        <taxon>Deinococcaceae</taxon>
        <taxon>Deinococcus</taxon>
    </lineage>
</organism>
<dbReference type="AlphaFoldDB" id="H8GTK9"/>
<dbReference type="PANTHER" id="PTHR43072">
    <property type="entry name" value="N-ACETYLTRANSFERASE"/>
    <property type="match status" value="1"/>
</dbReference>
<dbReference type="SUPFAM" id="SSF55729">
    <property type="entry name" value="Acyl-CoA N-acyltransferases (Nat)"/>
    <property type="match status" value="1"/>
</dbReference>
<gene>
    <name evidence="6" type="ordered locus">DGo_CA1410</name>
</gene>
<dbReference type="PATRIC" id="fig|745776.4.peg.1451"/>
<dbReference type="Gene3D" id="3.40.630.30">
    <property type="match status" value="1"/>
</dbReference>
<keyword evidence="1 6" id="KW-0808">Transferase</keyword>
<dbReference type="STRING" id="745776.DGo_CA1410"/>
<accession>H8GTK9</accession>
<dbReference type="PANTHER" id="PTHR43072:SF23">
    <property type="entry name" value="UPF0039 PROTEIN C11D3.02C"/>
    <property type="match status" value="1"/>
</dbReference>